<reference evidence="1" key="1">
    <citation type="submission" date="2023-10" db="EMBL/GenBank/DDBJ databases">
        <title>Genome assembly of Pristionchus species.</title>
        <authorList>
            <person name="Yoshida K."/>
            <person name="Sommer R.J."/>
        </authorList>
    </citation>
    <scope>NUCLEOTIDE SEQUENCE</scope>
    <source>
        <strain evidence="1">RS5133</strain>
    </source>
</reference>
<keyword evidence="2" id="KW-1185">Reference proteome</keyword>
<dbReference type="EMBL" id="BTSY01000002">
    <property type="protein sequence ID" value="GMT14111.1"/>
    <property type="molecule type" value="Genomic_DNA"/>
</dbReference>
<gene>
    <name evidence="1" type="ORF">PFISCL1PPCAC_5408</name>
</gene>
<evidence type="ECO:0000313" key="1">
    <source>
        <dbReference type="EMBL" id="GMT14111.1"/>
    </source>
</evidence>
<name>A0AAV5V3Z5_9BILA</name>
<dbReference type="AlphaFoldDB" id="A0AAV5V3Z5"/>
<organism evidence="1 2">
    <name type="scientific">Pristionchus fissidentatus</name>
    <dbReference type="NCBI Taxonomy" id="1538716"/>
    <lineage>
        <taxon>Eukaryota</taxon>
        <taxon>Metazoa</taxon>
        <taxon>Ecdysozoa</taxon>
        <taxon>Nematoda</taxon>
        <taxon>Chromadorea</taxon>
        <taxon>Rhabditida</taxon>
        <taxon>Rhabditina</taxon>
        <taxon>Diplogasteromorpha</taxon>
        <taxon>Diplogasteroidea</taxon>
        <taxon>Neodiplogasteridae</taxon>
        <taxon>Pristionchus</taxon>
    </lineage>
</organism>
<proteinExistence type="predicted"/>
<accession>A0AAV5V3Z5</accession>
<protein>
    <submittedName>
        <fullName evidence="1">Uncharacterized protein</fullName>
    </submittedName>
</protein>
<dbReference type="Proteomes" id="UP001432322">
    <property type="component" value="Unassembled WGS sequence"/>
</dbReference>
<sequence>MGEVLEVYIDTAEKRNESGKVYAFGCLFPARRELNYCRRMRYTSNDETTFAQLCALAHILVKADHLNKTKEKEGNDGKNRAVERIIVRTNARRFVSSIQMELSKFYSDGYLDQSTRKTHVIEIVLSYRQIIPVDLYFASTSDAHVGEVATLAASALNA</sequence>
<evidence type="ECO:0000313" key="2">
    <source>
        <dbReference type="Proteomes" id="UP001432322"/>
    </source>
</evidence>
<comment type="caution">
    <text evidence="1">The sequence shown here is derived from an EMBL/GenBank/DDBJ whole genome shotgun (WGS) entry which is preliminary data.</text>
</comment>